<evidence type="ECO:0000256" key="4">
    <source>
        <dbReference type="ARBA" id="ARBA00022679"/>
    </source>
</evidence>
<evidence type="ECO:0000256" key="7">
    <source>
        <dbReference type="ARBA" id="ARBA00022777"/>
    </source>
</evidence>
<dbReference type="InterPro" id="IPR011009">
    <property type="entry name" value="Kinase-like_dom_sf"/>
</dbReference>
<name>A0A2T0VN85_9GAMM</name>
<dbReference type="Gene3D" id="1.10.510.10">
    <property type="entry name" value="Transferase(Phosphotransferase) domain 1"/>
    <property type="match status" value="1"/>
</dbReference>
<protein>
    <recommendedName>
        <fullName evidence="2">non-specific serine/threonine protein kinase</fullName>
        <ecNumber evidence="2">2.7.11.1</ecNumber>
    </recommendedName>
</protein>
<keyword evidence="5" id="KW-0479">Metal-binding</keyword>
<keyword evidence="4" id="KW-0808">Transferase</keyword>
<dbReference type="SMART" id="SM00090">
    <property type="entry name" value="RIO"/>
    <property type="match status" value="1"/>
</dbReference>
<dbReference type="Gene3D" id="3.30.200.20">
    <property type="entry name" value="Phosphorylase Kinase, domain 1"/>
    <property type="match status" value="1"/>
</dbReference>
<feature type="compositionally biased region" description="Basic residues" evidence="12">
    <location>
        <begin position="67"/>
        <end position="79"/>
    </location>
</feature>
<dbReference type="EC" id="2.7.11.1" evidence="2"/>
<dbReference type="EMBL" id="PVTM01000006">
    <property type="protein sequence ID" value="PRY71785.1"/>
    <property type="molecule type" value="Genomic_DNA"/>
</dbReference>
<proteinExistence type="inferred from homology"/>
<dbReference type="GO" id="GO:0004674">
    <property type="term" value="F:protein serine/threonine kinase activity"/>
    <property type="evidence" value="ECO:0007669"/>
    <property type="project" value="UniProtKB-KW"/>
</dbReference>
<keyword evidence="6" id="KW-0547">Nucleotide-binding</keyword>
<keyword evidence="9" id="KW-0460">Magnesium</keyword>
<keyword evidence="15" id="KW-1185">Reference proteome</keyword>
<evidence type="ECO:0000256" key="8">
    <source>
        <dbReference type="ARBA" id="ARBA00022840"/>
    </source>
</evidence>
<evidence type="ECO:0000256" key="2">
    <source>
        <dbReference type="ARBA" id="ARBA00012513"/>
    </source>
</evidence>
<dbReference type="InterPro" id="IPR000687">
    <property type="entry name" value="RIO_kinase"/>
</dbReference>
<evidence type="ECO:0000256" key="3">
    <source>
        <dbReference type="ARBA" id="ARBA00022527"/>
    </source>
</evidence>
<dbReference type="RefSeq" id="WP_106230676.1">
    <property type="nucleotide sequence ID" value="NZ_PVTM01000006.1"/>
</dbReference>
<dbReference type="PROSITE" id="PS01245">
    <property type="entry name" value="RIO1"/>
    <property type="match status" value="1"/>
</dbReference>
<evidence type="ECO:0000256" key="12">
    <source>
        <dbReference type="SAM" id="MobiDB-lite"/>
    </source>
</evidence>
<dbReference type="InterPro" id="IPR018934">
    <property type="entry name" value="RIO_dom"/>
</dbReference>
<keyword evidence="3" id="KW-0723">Serine/threonine-protein kinase</keyword>
<comment type="similarity">
    <text evidence="1">Belongs to the protein kinase superfamily. RIO-type Ser/Thr kinase family.</text>
</comment>
<dbReference type="PANTHER" id="PTHR45723">
    <property type="entry name" value="SERINE/THREONINE-PROTEIN KINASE RIO1"/>
    <property type="match status" value="1"/>
</dbReference>
<comment type="catalytic activity">
    <reaction evidence="11">
        <text>L-seryl-[protein] + ATP = O-phospho-L-seryl-[protein] + ADP + H(+)</text>
        <dbReference type="Rhea" id="RHEA:17989"/>
        <dbReference type="Rhea" id="RHEA-COMP:9863"/>
        <dbReference type="Rhea" id="RHEA-COMP:11604"/>
        <dbReference type="ChEBI" id="CHEBI:15378"/>
        <dbReference type="ChEBI" id="CHEBI:29999"/>
        <dbReference type="ChEBI" id="CHEBI:30616"/>
        <dbReference type="ChEBI" id="CHEBI:83421"/>
        <dbReference type="ChEBI" id="CHEBI:456216"/>
        <dbReference type="EC" id="2.7.11.1"/>
    </reaction>
</comment>
<dbReference type="GO" id="GO:0046872">
    <property type="term" value="F:metal ion binding"/>
    <property type="evidence" value="ECO:0007669"/>
    <property type="project" value="UniProtKB-KW"/>
</dbReference>
<dbReference type="InterPro" id="IPR048148">
    <property type="entry name" value="Prot_kin_PA4780"/>
</dbReference>
<evidence type="ECO:0000256" key="5">
    <source>
        <dbReference type="ARBA" id="ARBA00022723"/>
    </source>
</evidence>
<evidence type="ECO:0000256" key="10">
    <source>
        <dbReference type="ARBA" id="ARBA00047899"/>
    </source>
</evidence>
<feature type="region of interest" description="Disordered" evidence="12">
    <location>
        <begin position="271"/>
        <end position="300"/>
    </location>
</feature>
<dbReference type="InterPro" id="IPR018935">
    <property type="entry name" value="RIO_kinase_CS"/>
</dbReference>
<evidence type="ECO:0000313" key="14">
    <source>
        <dbReference type="EMBL" id="PRY71785.1"/>
    </source>
</evidence>
<organism evidence="14 15">
    <name type="scientific">Halomonas ventosae</name>
    <dbReference type="NCBI Taxonomy" id="229007"/>
    <lineage>
        <taxon>Bacteria</taxon>
        <taxon>Pseudomonadati</taxon>
        <taxon>Pseudomonadota</taxon>
        <taxon>Gammaproteobacteria</taxon>
        <taxon>Oceanospirillales</taxon>
        <taxon>Halomonadaceae</taxon>
        <taxon>Halomonas</taxon>
    </lineage>
</organism>
<gene>
    <name evidence="14" type="ORF">BCL64_106164</name>
</gene>
<sequence>MKIPKRLQPLVDDGLIEAVESQLMSGKEAQVYVVRSHGERRCAKVFKEAKQRSFKQAVQYQEGRKERNSRRSRAMAKKTRYGQKEQEQAWLNAEVDALYRLAAADVRVPKPYGFVDGVLLMEMITDAEGLTAPRLDDVTLTAEEARAHYAKIIGDVVRMLCAGLIHGDLSEFNVLLSADGPVIIDLPQAVDAAGNNSAERMFERDVDNMRRYFGRFAPELLATDYGKEIWALFEAGDLHPESPLTGCFEHDTGTMDVDELMTVIDDVREEEAERRAALSGDREPGVEEAAEAWRESHGER</sequence>
<accession>A0A2T0VN85</accession>
<reference evidence="14 15" key="1">
    <citation type="submission" date="2018-03" db="EMBL/GenBank/DDBJ databases">
        <title>Comparative analysis of microorganisms from saline springs in Andes Mountain Range, Colombia.</title>
        <authorList>
            <person name="Rubin E."/>
        </authorList>
    </citation>
    <scope>NUCLEOTIDE SEQUENCE [LARGE SCALE GENOMIC DNA]</scope>
    <source>
        <strain evidence="14 15">USBA 854</strain>
    </source>
</reference>
<comment type="caution">
    <text evidence="14">The sequence shown here is derived from an EMBL/GenBank/DDBJ whole genome shotgun (WGS) entry which is preliminary data.</text>
</comment>
<evidence type="ECO:0000256" key="6">
    <source>
        <dbReference type="ARBA" id="ARBA00022741"/>
    </source>
</evidence>
<dbReference type="GO" id="GO:0005524">
    <property type="term" value="F:ATP binding"/>
    <property type="evidence" value="ECO:0007669"/>
    <property type="project" value="UniProtKB-KW"/>
</dbReference>
<dbReference type="AlphaFoldDB" id="A0A2T0VN85"/>
<evidence type="ECO:0000256" key="11">
    <source>
        <dbReference type="ARBA" id="ARBA00048679"/>
    </source>
</evidence>
<keyword evidence="8" id="KW-0067">ATP-binding</keyword>
<dbReference type="Pfam" id="PF01163">
    <property type="entry name" value="RIO1"/>
    <property type="match status" value="1"/>
</dbReference>
<dbReference type="InterPro" id="IPR051272">
    <property type="entry name" value="RIO-type_Ser/Thr_kinase"/>
</dbReference>
<dbReference type="SUPFAM" id="SSF56112">
    <property type="entry name" value="Protein kinase-like (PK-like)"/>
    <property type="match status" value="1"/>
</dbReference>
<dbReference type="NCBIfam" id="NF041645">
    <property type="entry name" value="prot_kin_PA4780"/>
    <property type="match status" value="1"/>
</dbReference>
<evidence type="ECO:0000256" key="9">
    <source>
        <dbReference type="ARBA" id="ARBA00022842"/>
    </source>
</evidence>
<feature type="domain" description="RIO kinase" evidence="13">
    <location>
        <begin position="5"/>
        <end position="234"/>
    </location>
</feature>
<feature type="region of interest" description="Disordered" evidence="12">
    <location>
        <begin position="59"/>
        <end position="79"/>
    </location>
</feature>
<evidence type="ECO:0000259" key="13">
    <source>
        <dbReference type="SMART" id="SM00090"/>
    </source>
</evidence>
<evidence type="ECO:0000313" key="15">
    <source>
        <dbReference type="Proteomes" id="UP000239896"/>
    </source>
</evidence>
<dbReference type="Proteomes" id="UP000239896">
    <property type="component" value="Unassembled WGS sequence"/>
</dbReference>
<keyword evidence="7 14" id="KW-0418">Kinase</keyword>
<evidence type="ECO:0000256" key="1">
    <source>
        <dbReference type="ARBA" id="ARBA00009196"/>
    </source>
</evidence>
<comment type="catalytic activity">
    <reaction evidence="10">
        <text>L-threonyl-[protein] + ATP = O-phospho-L-threonyl-[protein] + ADP + H(+)</text>
        <dbReference type="Rhea" id="RHEA:46608"/>
        <dbReference type="Rhea" id="RHEA-COMP:11060"/>
        <dbReference type="Rhea" id="RHEA-COMP:11605"/>
        <dbReference type="ChEBI" id="CHEBI:15378"/>
        <dbReference type="ChEBI" id="CHEBI:30013"/>
        <dbReference type="ChEBI" id="CHEBI:30616"/>
        <dbReference type="ChEBI" id="CHEBI:61977"/>
        <dbReference type="ChEBI" id="CHEBI:456216"/>
        <dbReference type="EC" id="2.7.11.1"/>
    </reaction>
</comment>